<keyword evidence="2 4" id="KW-0479">Metal-binding</keyword>
<dbReference type="GO" id="GO:0009055">
    <property type="term" value="F:electron transfer activity"/>
    <property type="evidence" value="ECO:0007669"/>
    <property type="project" value="InterPro"/>
</dbReference>
<dbReference type="InterPro" id="IPR051459">
    <property type="entry name" value="Cytochrome_c-type_DH"/>
</dbReference>
<dbReference type="PANTHER" id="PTHR35008:SF8">
    <property type="entry name" value="ALCOHOL DEHYDROGENASE CYTOCHROME C SUBUNIT"/>
    <property type="match status" value="1"/>
</dbReference>
<organism evidence="7 8">
    <name type="scientific">Pontibacter chinhatensis</name>
    <dbReference type="NCBI Taxonomy" id="1436961"/>
    <lineage>
        <taxon>Bacteria</taxon>
        <taxon>Pseudomonadati</taxon>
        <taxon>Bacteroidota</taxon>
        <taxon>Cytophagia</taxon>
        <taxon>Cytophagales</taxon>
        <taxon>Hymenobacteraceae</taxon>
        <taxon>Pontibacter</taxon>
    </lineage>
</organism>
<dbReference type="Gene3D" id="1.10.760.10">
    <property type="entry name" value="Cytochrome c-like domain"/>
    <property type="match status" value="2"/>
</dbReference>
<dbReference type="SUPFAM" id="SSF46626">
    <property type="entry name" value="Cytochrome c"/>
    <property type="match status" value="2"/>
</dbReference>
<evidence type="ECO:0000313" key="7">
    <source>
        <dbReference type="EMBL" id="SFG34562.1"/>
    </source>
</evidence>
<evidence type="ECO:0000259" key="6">
    <source>
        <dbReference type="PROSITE" id="PS51007"/>
    </source>
</evidence>
<evidence type="ECO:0000256" key="4">
    <source>
        <dbReference type="PROSITE-ProRule" id="PRU00433"/>
    </source>
</evidence>
<dbReference type="RefSeq" id="WP_092099709.1">
    <property type="nucleotide sequence ID" value="NZ_FOOT01000002.1"/>
</dbReference>
<dbReference type="GO" id="GO:0020037">
    <property type="term" value="F:heme binding"/>
    <property type="evidence" value="ECO:0007669"/>
    <property type="project" value="InterPro"/>
</dbReference>
<evidence type="ECO:0000256" key="2">
    <source>
        <dbReference type="ARBA" id="ARBA00022723"/>
    </source>
</evidence>
<name>A0A1I2R1Y2_9BACT</name>
<accession>A0A1I2R1Y2</accession>
<dbReference type="PROSITE" id="PS51007">
    <property type="entry name" value="CYTC"/>
    <property type="match status" value="2"/>
</dbReference>
<proteinExistence type="predicted"/>
<keyword evidence="3 4" id="KW-0408">Iron</keyword>
<dbReference type="EMBL" id="FOOT01000002">
    <property type="protein sequence ID" value="SFG34562.1"/>
    <property type="molecule type" value="Genomic_DNA"/>
</dbReference>
<keyword evidence="1 4" id="KW-0349">Heme</keyword>
<gene>
    <name evidence="7" type="ORF">SAMN05421739_102235</name>
</gene>
<keyword evidence="5" id="KW-1133">Transmembrane helix</keyword>
<dbReference type="AlphaFoldDB" id="A0A1I2R1Y2"/>
<feature type="domain" description="Cytochrome c" evidence="6">
    <location>
        <begin position="201"/>
        <end position="314"/>
    </location>
</feature>
<reference evidence="8" key="1">
    <citation type="submission" date="2016-10" db="EMBL/GenBank/DDBJ databases">
        <authorList>
            <person name="Varghese N."/>
            <person name="Submissions S."/>
        </authorList>
    </citation>
    <scope>NUCLEOTIDE SEQUENCE [LARGE SCALE GENOMIC DNA]</scope>
    <source>
        <strain evidence="8">LP51</strain>
    </source>
</reference>
<dbReference type="InterPro" id="IPR036909">
    <property type="entry name" value="Cyt_c-like_dom_sf"/>
</dbReference>
<keyword evidence="5" id="KW-0472">Membrane</keyword>
<evidence type="ECO:0000256" key="1">
    <source>
        <dbReference type="ARBA" id="ARBA00022617"/>
    </source>
</evidence>
<keyword evidence="8" id="KW-1185">Reference proteome</keyword>
<dbReference type="Pfam" id="PF00034">
    <property type="entry name" value="Cytochrom_C"/>
    <property type="match status" value="1"/>
</dbReference>
<feature type="domain" description="Cytochrome c" evidence="6">
    <location>
        <begin position="46"/>
        <end position="163"/>
    </location>
</feature>
<dbReference type="OrthoDB" id="9809720at2"/>
<evidence type="ECO:0000313" key="8">
    <source>
        <dbReference type="Proteomes" id="UP000198724"/>
    </source>
</evidence>
<sequence length="329" mass="36486">MKKALKVTGYVIVVAMIAIACGIIYLQYAFPRVDAAPNLIVERTTEQIERGRYLANHVTVCIDCHSTRDFSLPSAPPVPGTLGKGGDRFDHSLGFPGVFYAKNITPDKETGIGTWSDGELYRAMTMGVSKNGDPLFPMMPYGAYKNLTTEDAYAIIAYIRTLEPIRNEVPKSDPDFPFNLILRTMPSSGVSHTPKETVLDNDLSRGKYLVTIAGCGDCHSPKDADLGAFAGGMDFQFPDGSILRAANITPDKETGIGSWTEEAFLMRFKMYQDTDFAERKLAPGEMQTLMPWKMYSGMKEEDLRAIYKYLRTQVPAKNKVERFTPAAKS</sequence>
<evidence type="ECO:0000256" key="5">
    <source>
        <dbReference type="SAM" id="Phobius"/>
    </source>
</evidence>
<protein>
    <submittedName>
        <fullName evidence="7">Cytochrome c, mono-and diheme variants</fullName>
    </submittedName>
</protein>
<dbReference type="STRING" id="1436961.SAMN05421739_102235"/>
<dbReference type="Proteomes" id="UP000198724">
    <property type="component" value="Unassembled WGS sequence"/>
</dbReference>
<evidence type="ECO:0000256" key="3">
    <source>
        <dbReference type="ARBA" id="ARBA00023004"/>
    </source>
</evidence>
<dbReference type="PROSITE" id="PS51257">
    <property type="entry name" value="PROKAR_LIPOPROTEIN"/>
    <property type="match status" value="1"/>
</dbReference>
<feature type="transmembrane region" description="Helical" evidence="5">
    <location>
        <begin position="7"/>
        <end position="28"/>
    </location>
</feature>
<dbReference type="InterPro" id="IPR009056">
    <property type="entry name" value="Cyt_c-like_dom"/>
</dbReference>
<dbReference type="PANTHER" id="PTHR35008">
    <property type="entry name" value="BLL4482 PROTEIN-RELATED"/>
    <property type="match status" value="1"/>
</dbReference>
<keyword evidence="5" id="KW-0812">Transmembrane</keyword>
<dbReference type="GO" id="GO:0046872">
    <property type="term" value="F:metal ion binding"/>
    <property type="evidence" value="ECO:0007669"/>
    <property type="project" value="UniProtKB-KW"/>
</dbReference>